<evidence type="ECO:0000313" key="2">
    <source>
        <dbReference type="EMBL" id="KAJ7620057.1"/>
    </source>
</evidence>
<dbReference type="InterPro" id="IPR036279">
    <property type="entry name" value="5-3_exonuclease_C_sf"/>
</dbReference>
<keyword evidence="3" id="KW-1185">Reference proteome</keyword>
<dbReference type="PANTHER" id="PTHR11081">
    <property type="entry name" value="FLAP ENDONUCLEASE FAMILY MEMBER"/>
    <property type="match status" value="1"/>
</dbReference>
<dbReference type="PRINTS" id="PR00853">
    <property type="entry name" value="XPGRADSUPER"/>
</dbReference>
<organism evidence="2 3">
    <name type="scientific">Roridomyces roridus</name>
    <dbReference type="NCBI Taxonomy" id="1738132"/>
    <lineage>
        <taxon>Eukaryota</taxon>
        <taxon>Fungi</taxon>
        <taxon>Dikarya</taxon>
        <taxon>Basidiomycota</taxon>
        <taxon>Agaricomycotina</taxon>
        <taxon>Agaricomycetes</taxon>
        <taxon>Agaricomycetidae</taxon>
        <taxon>Agaricales</taxon>
        <taxon>Marasmiineae</taxon>
        <taxon>Mycenaceae</taxon>
        <taxon>Roridomyces</taxon>
    </lineage>
</organism>
<reference evidence="2" key="1">
    <citation type="submission" date="2023-03" db="EMBL/GenBank/DDBJ databases">
        <title>Massive genome expansion in bonnet fungi (Mycena s.s.) driven by repeated elements and novel gene families across ecological guilds.</title>
        <authorList>
            <consortium name="Lawrence Berkeley National Laboratory"/>
            <person name="Harder C.B."/>
            <person name="Miyauchi S."/>
            <person name="Viragh M."/>
            <person name="Kuo A."/>
            <person name="Thoen E."/>
            <person name="Andreopoulos B."/>
            <person name="Lu D."/>
            <person name="Skrede I."/>
            <person name="Drula E."/>
            <person name="Henrissat B."/>
            <person name="Morin E."/>
            <person name="Kohler A."/>
            <person name="Barry K."/>
            <person name="LaButti K."/>
            <person name="Morin E."/>
            <person name="Salamov A."/>
            <person name="Lipzen A."/>
            <person name="Mereny Z."/>
            <person name="Hegedus B."/>
            <person name="Baldrian P."/>
            <person name="Stursova M."/>
            <person name="Weitz H."/>
            <person name="Taylor A."/>
            <person name="Grigoriev I.V."/>
            <person name="Nagy L.G."/>
            <person name="Martin F."/>
            <person name="Kauserud H."/>
        </authorList>
    </citation>
    <scope>NUCLEOTIDE SEQUENCE</scope>
    <source>
        <strain evidence="2">9284</strain>
    </source>
</reference>
<dbReference type="PANTHER" id="PTHR11081:SF75">
    <property type="entry name" value="ENDONUCLEASE, PUTATIVE (AFU_ORTHOLOGUE AFUA_3G13260)-RELATED"/>
    <property type="match status" value="1"/>
</dbReference>
<name>A0AAD7FEY9_9AGAR</name>
<evidence type="ECO:0000313" key="3">
    <source>
        <dbReference type="Proteomes" id="UP001221142"/>
    </source>
</evidence>
<dbReference type="InterPro" id="IPR006084">
    <property type="entry name" value="XPG/Rad2"/>
</dbReference>
<comment type="caution">
    <text evidence="2">The sequence shown here is derived from an EMBL/GenBank/DDBJ whole genome shotgun (WGS) entry which is preliminary data.</text>
</comment>
<dbReference type="GO" id="GO:0017108">
    <property type="term" value="F:5'-flap endonuclease activity"/>
    <property type="evidence" value="ECO:0007669"/>
    <property type="project" value="TreeGrafter"/>
</dbReference>
<dbReference type="EMBL" id="JARKIF010000017">
    <property type="protein sequence ID" value="KAJ7620057.1"/>
    <property type="molecule type" value="Genomic_DNA"/>
</dbReference>
<dbReference type="SUPFAM" id="SSF47807">
    <property type="entry name" value="5' to 3' exonuclease, C-terminal subdomain"/>
    <property type="match status" value="1"/>
</dbReference>
<feature type="domain" description="XPG-I" evidence="1">
    <location>
        <begin position="115"/>
        <end position="192"/>
    </location>
</feature>
<proteinExistence type="predicted"/>
<protein>
    <submittedName>
        <fullName evidence="2">PIN domain-like protein</fullName>
    </submittedName>
</protein>
<dbReference type="Proteomes" id="UP001221142">
    <property type="component" value="Unassembled WGS sequence"/>
</dbReference>
<dbReference type="Gene3D" id="3.40.50.1010">
    <property type="entry name" value="5'-nuclease"/>
    <property type="match status" value="2"/>
</dbReference>
<evidence type="ECO:0000259" key="1">
    <source>
        <dbReference type="SMART" id="SM00484"/>
    </source>
</evidence>
<dbReference type="InterPro" id="IPR029060">
    <property type="entry name" value="PIN-like_dom_sf"/>
</dbReference>
<dbReference type="SMART" id="SM00484">
    <property type="entry name" value="XPGI"/>
    <property type="match status" value="1"/>
</dbReference>
<dbReference type="GO" id="GO:0006281">
    <property type="term" value="P:DNA repair"/>
    <property type="evidence" value="ECO:0007669"/>
    <property type="project" value="UniProtKB-ARBA"/>
</dbReference>
<dbReference type="AlphaFoldDB" id="A0AAD7FEY9"/>
<dbReference type="Pfam" id="PF00867">
    <property type="entry name" value="XPG_I"/>
    <property type="match status" value="1"/>
</dbReference>
<dbReference type="CDD" id="cd09870">
    <property type="entry name" value="PIN_YEN1"/>
    <property type="match status" value="1"/>
</dbReference>
<accession>A0AAD7FEY9</accession>
<dbReference type="InterPro" id="IPR006086">
    <property type="entry name" value="XPG-I_dom"/>
</dbReference>
<sequence length="378" mass="42299">ILQPAGQSRSILHLSTIDGFQTNHRHLRTFILGDDISIRVKAVMAALKKAGVLHPGIVGHKLVLEKIFYQFCNLSLAPVTLVFVFDGPGRPPIKRDTRVIHRGSWLMGRLKKMITYFGFHYFDARCIFPAAPGEAEAELAHLNSYSFIDGILTQDSDAFLFGARLVIRTTGPSVQDSSAVYSMDAIKNSVDLTRGGLLLCVLLLGGDYDKGFRGVGPTIAYPLARLFGPLLLHYWMDFTGEERSRKLASWRAVVGWELQRNPRGEFPRCYPHLVIPESFPNPHVINLYTDPLVSGSLRYTGPAPDVAAWKPQQPDIQSISTFCTDTFGWRGEHLEEKFRSKLWPAMTFRLISSVSLHSIRLLERCMIEIPTAKCGVSS</sequence>
<feature type="non-terminal residue" evidence="2">
    <location>
        <position position="1"/>
    </location>
</feature>
<gene>
    <name evidence="2" type="ORF">FB45DRAFT_754695</name>
</gene>
<dbReference type="SUPFAM" id="SSF88723">
    <property type="entry name" value="PIN domain-like"/>
    <property type="match status" value="1"/>
</dbReference>